<keyword evidence="3" id="KW-1185">Reference proteome</keyword>
<gene>
    <name evidence="2" type="ORF">SD70_01990</name>
</gene>
<evidence type="ECO:0000259" key="1">
    <source>
        <dbReference type="Pfam" id="PF12867"/>
    </source>
</evidence>
<dbReference type="SUPFAM" id="SSF109854">
    <property type="entry name" value="DinB/YfiT-like putative metalloenzymes"/>
    <property type="match status" value="1"/>
</dbReference>
<evidence type="ECO:0000313" key="2">
    <source>
        <dbReference type="EMBL" id="KIL42308.1"/>
    </source>
</evidence>
<proteinExistence type="predicted"/>
<organism evidence="2 3">
    <name type="scientific">Gordoniibacillus kamchatkensis</name>
    <dbReference type="NCBI Taxonomy" id="1590651"/>
    <lineage>
        <taxon>Bacteria</taxon>
        <taxon>Bacillati</taxon>
        <taxon>Bacillota</taxon>
        <taxon>Bacilli</taxon>
        <taxon>Bacillales</taxon>
        <taxon>Paenibacillaceae</taxon>
        <taxon>Gordoniibacillus</taxon>
    </lineage>
</organism>
<reference evidence="2 3" key="1">
    <citation type="submission" date="2014-12" db="EMBL/GenBank/DDBJ databases">
        <title>Draft genome sequence of Paenibacillus kamchatkensis strain B-2647.</title>
        <authorList>
            <person name="Karlyshev A.V."/>
            <person name="Kudryashova E.B."/>
        </authorList>
    </citation>
    <scope>NUCLEOTIDE SEQUENCE [LARGE SCALE GENOMIC DNA]</scope>
    <source>
        <strain evidence="2 3">VKM B-2647</strain>
    </source>
</reference>
<sequence>MYFSKKDVLLDQLAACHNDPSWFPPFAEAVQGLTAEQAAWRKDDSSHSIWQLVVHLTYWNKKWLNYFVGKETFVTVGDNNDSTFQFEAAVNKENWISTVHALDAAYLACREVIAGYPESKLDEMVQGYPGECPWWGAVSNLCTHNAYHIGQIVYIRKQQGWV</sequence>
<accession>A0ABR5AN59</accession>
<feature type="domain" description="DinB-like" evidence="1">
    <location>
        <begin position="27"/>
        <end position="152"/>
    </location>
</feature>
<comment type="caution">
    <text evidence="2">The sequence shown here is derived from an EMBL/GenBank/DDBJ whole genome shotgun (WGS) entry which is preliminary data.</text>
</comment>
<dbReference type="Proteomes" id="UP000031967">
    <property type="component" value="Unassembled WGS sequence"/>
</dbReference>
<dbReference type="Gene3D" id="1.20.120.450">
    <property type="entry name" value="dinb family like domain"/>
    <property type="match status" value="1"/>
</dbReference>
<protein>
    <recommendedName>
        <fullName evidence="1">DinB-like domain-containing protein</fullName>
    </recommendedName>
</protein>
<dbReference type="RefSeq" id="WP_041045097.1">
    <property type="nucleotide sequence ID" value="NZ_JXAK01000002.1"/>
</dbReference>
<name>A0ABR5AN59_9BACL</name>
<dbReference type="Pfam" id="PF12867">
    <property type="entry name" value="DinB_2"/>
    <property type="match status" value="1"/>
</dbReference>
<dbReference type="InterPro" id="IPR024775">
    <property type="entry name" value="DinB-like"/>
</dbReference>
<evidence type="ECO:0000313" key="3">
    <source>
        <dbReference type="Proteomes" id="UP000031967"/>
    </source>
</evidence>
<dbReference type="EMBL" id="JXAK01000002">
    <property type="protein sequence ID" value="KIL42308.1"/>
    <property type="molecule type" value="Genomic_DNA"/>
</dbReference>
<dbReference type="InterPro" id="IPR034660">
    <property type="entry name" value="DinB/YfiT-like"/>
</dbReference>